<comment type="caution">
    <text evidence="2">The sequence shown here is derived from an EMBL/GenBank/DDBJ whole genome shotgun (WGS) entry which is preliminary data.</text>
</comment>
<accession>A0ABQ5DW37</accession>
<organism evidence="2 3">
    <name type="scientific">Tanacetum coccineum</name>
    <dbReference type="NCBI Taxonomy" id="301880"/>
    <lineage>
        <taxon>Eukaryota</taxon>
        <taxon>Viridiplantae</taxon>
        <taxon>Streptophyta</taxon>
        <taxon>Embryophyta</taxon>
        <taxon>Tracheophyta</taxon>
        <taxon>Spermatophyta</taxon>
        <taxon>Magnoliopsida</taxon>
        <taxon>eudicotyledons</taxon>
        <taxon>Gunneridae</taxon>
        <taxon>Pentapetalae</taxon>
        <taxon>asterids</taxon>
        <taxon>campanulids</taxon>
        <taxon>Asterales</taxon>
        <taxon>Asteraceae</taxon>
        <taxon>Asteroideae</taxon>
        <taxon>Anthemideae</taxon>
        <taxon>Anthemidinae</taxon>
        <taxon>Tanacetum</taxon>
    </lineage>
</organism>
<evidence type="ECO:0000256" key="1">
    <source>
        <dbReference type="SAM" id="MobiDB-lite"/>
    </source>
</evidence>
<reference evidence="2" key="1">
    <citation type="journal article" date="2022" name="Int. J. Mol. Sci.">
        <title>Draft Genome of Tanacetum Coccineum: Genomic Comparison of Closely Related Tanacetum-Family Plants.</title>
        <authorList>
            <person name="Yamashiro T."/>
            <person name="Shiraishi A."/>
            <person name="Nakayama K."/>
            <person name="Satake H."/>
        </authorList>
    </citation>
    <scope>NUCLEOTIDE SEQUENCE</scope>
</reference>
<reference evidence="2" key="2">
    <citation type="submission" date="2022-01" db="EMBL/GenBank/DDBJ databases">
        <authorList>
            <person name="Yamashiro T."/>
            <person name="Shiraishi A."/>
            <person name="Satake H."/>
            <person name="Nakayama K."/>
        </authorList>
    </citation>
    <scope>NUCLEOTIDE SEQUENCE</scope>
</reference>
<sequence length="132" mass="15167">MSHPSRYLETSTGEIMREWMARQTELNERMKDKVVELEHKGDVKFIEEDETQPIPTMPNPSLIMSSSPTVSPFLKDCTVHIPYTNVKTFADVVLPNHVGDKKLKSIDGVGTRRMTKKEMKKDDVRLPKEPNQ</sequence>
<feature type="compositionally biased region" description="Basic and acidic residues" evidence="1">
    <location>
        <begin position="116"/>
        <end position="132"/>
    </location>
</feature>
<evidence type="ECO:0000313" key="2">
    <source>
        <dbReference type="EMBL" id="GJT43436.1"/>
    </source>
</evidence>
<evidence type="ECO:0000313" key="3">
    <source>
        <dbReference type="Proteomes" id="UP001151760"/>
    </source>
</evidence>
<name>A0ABQ5DW37_9ASTR</name>
<gene>
    <name evidence="2" type="ORF">Tco_0952151</name>
</gene>
<keyword evidence="3" id="KW-1185">Reference proteome</keyword>
<dbReference type="Proteomes" id="UP001151760">
    <property type="component" value="Unassembled WGS sequence"/>
</dbReference>
<proteinExistence type="predicted"/>
<protein>
    <submittedName>
        <fullName evidence="2">Uncharacterized protein</fullName>
    </submittedName>
</protein>
<dbReference type="EMBL" id="BQNB010015729">
    <property type="protein sequence ID" value="GJT43436.1"/>
    <property type="molecule type" value="Genomic_DNA"/>
</dbReference>
<feature type="region of interest" description="Disordered" evidence="1">
    <location>
        <begin position="110"/>
        <end position="132"/>
    </location>
</feature>